<dbReference type="AlphaFoldDB" id="A0A9W8G375"/>
<proteinExistence type="predicted"/>
<evidence type="ECO:0000313" key="2">
    <source>
        <dbReference type="EMBL" id="KAJ2669435.1"/>
    </source>
</evidence>
<accession>A0A9W8G375</accession>
<gene>
    <name evidence="2" type="ORF">GGI25_006149</name>
</gene>
<feature type="region of interest" description="Disordered" evidence="1">
    <location>
        <begin position="1"/>
        <end position="41"/>
    </location>
</feature>
<dbReference type="Proteomes" id="UP001151518">
    <property type="component" value="Unassembled WGS sequence"/>
</dbReference>
<comment type="caution">
    <text evidence="2">The sequence shown here is derived from an EMBL/GenBank/DDBJ whole genome shotgun (WGS) entry which is preliminary data.</text>
</comment>
<organism evidence="2 3">
    <name type="scientific">Coemansia spiralis</name>
    <dbReference type="NCBI Taxonomy" id="417178"/>
    <lineage>
        <taxon>Eukaryota</taxon>
        <taxon>Fungi</taxon>
        <taxon>Fungi incertae sedis</taxon>
        <taxon>Zoopagomycota</taxon>
        <taxon>Kickxellomycotina</taxon>
        <taxon>Kickxellomycetes</taxon>
        <taxon>Kickxellales</taxon>
        <taxon>Kickxellaceae</taxon>
        <taxon>Coemansia</taxon>
    </lineage>
</organism>
<dbReference type="OrthoDB" id="5239630at2759"/>
<dbReference type="EMBL" id="JANBTW010000151">
    <property type="protein sequence ID" value="KAJ2669435.1"/>
    <property type="molecule type" value="Genomic_DNA"/>
</dbReference>
<feature type="compositionally biased region" description="Basic residues" evidence="1">
    <location>
        <begin position="7"/>
        <end position="16"/>
    </location>
</feature>
<feature type="compositionally biased region" description="Basic residues" evidence="1">
    <location>
        <begin position="25"/>
        <end position="41"/>
    </location>
</feature>
<dbReference type="Pfam" id="PF09495">
    <property type="entry name" value="DUF2462"/>
    <property type="match status" value="1"/>
</dbReference>
<dbReference type="InterPro" id="IPR019034">
    <property type="entry name" value="UPF0390"/>
</dbReference>
<protein>
    <submittedName>
        <fullName evidence="2">Uncharacterized protein</fullName>
    </submittedName>
</protein>
<evidence type="ECO:0000256" key="1">
    <source>
        <dbReference type="SAM" id="MobiDB-lite"/>
    </source>
</evidence>
<evidence type="ECO:0000313" key="3">
    <source>
        <dbReference type="Proteomes" id="UP001151518"/>
    </source>
</evidence>
<sequence length="93" mass="10314">MVQGKGVTKKPIKTTKIKPTGSKKQQQRKGRVVKTTKKQTLVKHQKLQKKLVAGMTTSLEQAMSVKAGAVGKLTIMKDAQNKGKLQPVKKRKY</sequence>
<name>A0A9W8G375_9FUNG</name>
<reference evidence="2" key="1">
    <citation type="submission" date="2022-07" db="EMBL/GenBank/DDBJ databases">
        <title>Phylogenomic reconstructions and comparative analyses of Kickxellomycotina fungi.</title>
        <authorList>
            <person name="Reynolds N.K."/>
            <person name="Stajich J.E."/>
            <person name="Barry K."/>
            <person name="Grigoriev I.V."/>
            <person name="Crous P."/>
            <person name="Smith M.E."/>
        </authorList>
    </citation>
    <scope>NUCLEOTIDE SEQUENCE</scope>
    <source>
        <strain evidence="2">NRRL 3115</strain>
    </source>
</reference>